<keyword evidence="1" id="KW-0812">Transmembrane</keyword>
<dbReference type="EMBL" id="JAKIKT010000005">
    <property type="protein sequence ID" value="MCL2914863.1"/>
    <property type="molecule type" value="Genomic_DNA"/>
</dbReference>
<keyword evidence="3" id="KW-1185">Reference proteome</keyword>
<accession>A0ABT0N8P4</accession>
<dbReference type="Proteomes" id="UP001202831">
    <property type="component" value="Unassembled WGS sequence"/>
</dbReference>
<protein>
    <submittedName>
        <fullName evidence="2">Uncharacterized protein</fullName>
    </submittedName>
</protein>
<evidence type="ECO:0000256" key="1">
    <source>
        <dbReference type="SAM" id="Phobius"/>
    </source>
</evidence>
<feature type="transmembrane region" description="Helical" evidence="1">
    <location>
        <begin position="7"/>
        <end position="24"/>
    </location>
</feature>
<dbReference type="RefSeq" id="WP_249249501.1">
    <property type="nucleotide sequence ID" value="NZ_JAKIKT010000005.1"/>
</dbReference>
<sequence>MELFAHYLMLTILLIGALLFYMSGSVYGTWGLVALGVVLELTFWIKLLRKPGQLPSK</sequence>
<organism evidence="2 3">
    <name type="scientific">Shewanella corallii</name>
    <dbReference type="NCBI Taxonomy" id="560080"/>
    <lineage>
        <taxon>Bacteria</taxon>
        <taxon>Pseudomonadati</taxon>
        <taxon>Pseudomonadota</taxon>
        <taxon>Gammaproteobacteria</taxon>
        <taxon>Alteromonadales</taxon>
        <taxon>Shewanellaceae</taxon>
        <taxon>Shewanella</taxon>
    </lineage>
</organism>
<name>A0ABT0N8P4_9GAMM</name>
<feature type="transmembrane region" description="Helical" evidence="1">
    <location>
        <begin position="30"/>
        <end position="48"/>
    </location>
</feature>
<proteinExistence type="predicted"/>
<comment type="caution">
    <text evidence="2">The sequence shown here is derived from an EMBL/GenBank/DDBJ whole genome shotgun (WGS) entry which is preliminary data.</text>
</comment>
<keyword evidence="1" id="KW-0472">Membrane</keyword>
<evidence type="ECO:0000313" key="3">
    <source>
        <dbReference type="Proteomes" id="UP001202831"/>
    </source>
</evidence>
<reference evidence="2 3" key="1">
    <citation type="submission" date="2022-01" db="EMBL/GenBank/DDBJ databases">
        <title>Whole genome-based taxonomy of the Shewanellaceae.</title>
        <authorList>
            <person name="Martin-Rodriguez A.J."/>
        </authorList>
    </citation>
    <scope>NUCLEOTIDE SEQUENCE [LARGE SCALE GENOMIC DNA]</scope>
    <source>
        <strain evidence="2 3">DSM 21332</strain>
    </source>
</reference>
<gene>
    <name evidence="2" type="ORF">L2725_13935</name>
</gene>
<evidence type="ECO:0000313" key="2">
    <source>
        <dbReference type="EMBL" id="MCL2914863.1"/>
    </source>
</evidence>
<keyword evidence="1" id="KW-1133">Transmembrane helix</keyword>